<protein>
    <submittedName>
        <fullName evidence="1">Uncharacterized protein</fullName>
    </submittedName>
</protein>
<dbReference type="RefSeq" id="WP_166230902.1">
    <property type="nucleotide sequence ID" value="NZ_CP049865.1"/>
</dbReference>
<evidence type="ECO:0000313" key="1">
    <source>
        <dbReference type="EMBL" id="QIK71026.1"/>
    </source>
</evidence>
<keyword evidence="2" id="KW-1185">Reference proteome</keyword>
<reference evidence="1 2" key="1">
    <citation type="submission" date="2020-03" db="EMBL/GenBank/DDBJ databases">
        <title>Propioniciclava sp. nov., isolated from Hydrophilus acuminatus.</title>
        <authorList>
            <person name="Hyun D.-W."/>
            <person name="Bae J.-W."/>
        </authorList>
    </citation>
    <scope>NUCLEOTIDE SEQUENCE [LARGE SCALE GENOMIC DNA]</scope>
    <source>
        <strain evidence="1 2">HDW11</strain>
    </source>
</reference>
<dbReference type="Proteomes" id="UP000501058">
    <property type="component" value="Chromosome"/>
</dbReference>
<dbReference type="KEGG" id="prv:G7070_00435"/>
<gene>
    <name evidence="1" type="ORF">G7070_00435</name>
</gene>
<evidence type="ECO:0000313" key="2">
    <source>
        <dbReference type="Proteomes" id="UP000501058"/>
    </source>
</evidence>
<dbReference type="EMBL" id="CP049865">
    <property type="protein sequence ID" value="QIK71026.1"/>
    <property type="molecule type" value="Genomic_DNA"/>
</dbReference>
<accession>A0A6G7Y2V9</accession>
<name>A0A6G7Y2V9_9ACTN</name>
<dbReference type="AlphaFoldDB" id="A0A6G7Y2V9"/>
<sequence>MFTIFALLKDATGGLTPEGLAALVKERFFDVGSYTVTLEKLHWPAFTNVVLRQADGWGMWFQIRQEDGRSIDPPTLGAFLRRTTTLPEGFDDYDTELVLHFDDDEEREHTDDIIFLTEFVNEQFPGVVLYNADAQDIF</sequence>
<organism evidence="1 2">
    <name type="scientific">Propioniciclava coleopterorum</name>
    <dbReference type="NCBI Taxonomy" id="2714937"/>
    <lineage>
        <taxon>Bacteria</taxon>
        <taxon>Bacillati</taxon>
        <taxon>Actinomycetota</taxon>
        <taxon>Actinomycetes</taxon>
        <taxon>Propionibacteriales</taxon>
        <taxon>Propionibacteriaceae</taxon>
        <taxon>Propioniciclava</taxon>
    </lineage>
</organism>
<proteinExistence type="predicted"/>